<dbReference type="AlphaFoldDB" id="A0A7R7XRB5"/>
<proteinExistence type="predicted"/>
<evidence type="ECO:0000313" key="1">
    <source>
        <dbReference type="EMBL" id="BCS25533.1"/>
    </source>
</evidence>
<gene>
    <name evidence="1" type="ORF">APUU_50244A</name>
</gene>
<dbReference type="KEGG" id="apuu:APUU_50244A"/>
<reference evidence="1" key="2">
    <citation type="submission" date="2021-02" db="EMBL/GenBank/DDBJ databases">
        <title>Aspergillus puulaauensis MK2 genome sequence.</title>
        <authorList>
            <person name="Futagami T."/>
            <person name="Mori K."/>
            <person name="Kadooka C."/>
            <person name="Tanaka T."/>
        </authorList>
    </citation>
    <scope>NUCLEOTIDE SEQUENCE</scope>
    <source>
        <strain evidence="1">MK2</strain>
    </source>
</reference>
<dbReference type="RefSeq" id="XP_041557727.1">
    <property type="nucleotide sequence ID" value="XM_041705220.1"/>
</dbReference>
<dbReference type="EMBL" id="AP024447">
    <property type="protein sequence ID" value="BCS25533.1"/>
    <property type="molecule type" value="Genomic_DNA"/>
</dbReference>
<dbReference type="Proteomes" id="UP000654913">
    <property type="component" value="Chromosome 5"/>
</dbReference>
<keyword evidence="2" id="KW-1185">Reference proteome</keyword>
<accession>A0A7R7XRB5</accession>
<reference evidence="1" key="1">
    <citation type="submission" date="2021-01" db="EMBL/GenBank/DDBJ databases">
        <authorList>
            <consortium name="Aspergillus puulaauensis MK2 genome sequencing consortium"/>
            <person name="Kazuki M."/>
            <person name="Futagami T."/>
        </authorList>
    </citation>
    <scope>NUCLEOTIDE SEQUENCE</scope>
    <source>
        <strain evidence="1">MK2</strain>
    </source>
</reference>
<evidence type="ECO:0000313" key="2">
    <source>
        <dbReference type="Proteomes" id="UP000654913"/>
    </source>
</evidence>
<name>A0A7R7XRB5_9EURO</name>
<sequence>MQLNSVIIEVICIIGSRRESAGFFWAGSPDMGVAINFTAVVTLLLGCSNSSVTGSTMLDNLQADEGGLENALGINLPVCYLDNIIDHYFDTYWRWEDTVVKDALNLGCGSIPNNIKH</sequence>
<dbReference type="GeneID" id="64975538"/>
<protein>
    <submittedName>
        <fullName evidence="1">Uncharacterized protein</fullName>
    </submittedName>
</protein>
<organism evidence="1 2">
    <name type="scientific">Aspergillus puulaauensis</name>
    <dbReference type="NCBI Taxonomy" id="1220207"/>
    <lineage>
        <taxon>Eukaryota</taxon>
        <taxon>Fungi</taxon>
        <taxon>Dikarya</taxon>
        <taxon>Ascomycota</taxon>
        <taxon>Pezizomycotina</taxon>
        <taxon>Eurotiomycetes</taxon>
        <taxon>Eurotiomycetidae</taxon>
        <taxon>Eurotiales</taxon>
        <taxon>Aspergillaceae</taxon>
        <taxon>Aspergillus</taxon>
    </lineage>
</organism>